<evidence type="ECO:0000259" key="5">
    <source>
        <dbReference type="SMART" id="SM00997"/>
    </source>
</evidence>
<dbReference type="InterPro" id="IPR015878">
    <property type="entry name" value="Ado_hCys_hydrolase_NAD-bd"/>
</dbReference>
<dbReference type="InterPro" id="IPR036291">
    <property type="entry name" value="NAD(P)-bd_dom_sf"/>
</dbReference>
<dbReference type="GO" id="GO:0005829">
    <property type="term" value="C:cytosol"/>
    <property type="evidence" value="ECO:0007669"/>
    <property type="project" value="TreeGrafter"/>
</dbReference>
<dbReference type="RefSeq" id="WP_110200991.1">
    <property type="nucleotide sequence ID" value="NZ_QICH01000002.1"/>
</dbReference>
<proteinExistence type="inferred from homology"/>
<evidence type="ECO:0000256" key="1">
    <source>
        <dbReference type="ARBA" id="ARBA00001911"/>
    </source>
</evidence>
<dbReference type="SUPFAM" id="SSF51735">
    <property type="entry name" value="NAD(P)-binding Rossmann-fold domains"/>
    <property type="match status" value="1"/>
</dbReference>
<dbReference type="GO" id="GO:0004013">
    <property type="term" value="F:adenosylhomocysteinase activity"/>
    <property type="evidence" value="ECO:0007669"/>
    <property type="project" value="TreeGrafter"/>
</dbReference>
<protein>
    <recommendedName>
        <fullName evidence="5">S-adenosyl-L-homocysteine hydrolase NAD binding domain-containing protein</fullName>
    </recommendedName>
</protein>
<dbReference type="InterPro" id="IPR042172">
    <property type="entry name" value="Adenosylhomocyst_ase-like_sf"/>
</dbReference>
<dbReference type="Gene3D" id="3.40.50.1480">
    <property type="entry name" value="Adenosylhomocysteinase-like"/>
    <property type="match status" value="1"/>
</dbReference>
<comment type="similarity">
    <text evidence="2">Belongs to the adenosylhomocysteinase family.</text>
</comment>
<evidence type="ECO:0000313" key="7">
    <source>
        <dbReference type="Proteomes" id="UP000247689"/>
    </source>
</evidence>
<dbReference type="PANTHER" id="PTHR23420:SF0">
    <property type="entry name" value="ADENOSYLHOMOCYSTEINASE"/>
    <property type="match status" value="1"/>
</dbReference>
<comment type="cofactor">
    <cofactor evidence="1">
        <name>NAD(+)</name>
        <dbReference type="ChEBI" id="CHEBI:57540"/>
    </cofactor>
</comment>
<sequence length="351" mass="39097">MNNFQSFFELYDKQSAPFMHTMVQDYASRKPFAGMTIAHNVPLTQTTLLKIACLKASGATVTVTNPSFVKESALAIETLTYEGVQYKPLDQLEGCFDFLLDCGAELIKSCQANRGIVELTRTGAMHYEKLQSSEVPIISVDDTRLKSLETCLGTGEGVYRAITELHGKPDADTKILIFGFGKVGTGIAYYFSQKTPNITVVDMLPERLEQINSRGYKAVSAELPRQVEAAIKKADIIITATGIKNLLSLSYKKEWFGNKVLANAGAEDEFGFNFSDSEVLANKKPVNFALQEPTLMPFLDPIFYAHNLAIEDALQDKTPGFRPLNKKDDQRIVQQWARLHGWGLEELDKTF</sequence>
<dbReference type="Pfam" id="PF02254">
    <property type="entry name" value="TrkA_N"/>
    <property type="match status" value="1"/>
</dbReference>
<dbReference type="SUPFAM" id="SSF52283">
    <property type="entry name" value="Formate/glycerate dehydrogenase catalytic domain-like"/>
    <property type="match status" value="1"/>
</dbReference>
<name>A0A318D5Y1_9GAMM</name>
<dbReference type="GO" id="GO:0033353">
    <property type="term" value="P:S-adenosylmethionine cycle"/>
    <property type="evidence" value="ECO:0007669"/>
    <property type="project" value="TreeGrafter"/>
</dbReference>
<accession>A0A318D5Y1</accession>
<dbReference type="AlphaFoldDB" id="A0A318D5Y1"/>
<dbReference type="Proteomes" id="UP000247689">
    <property type="component" value="Unassembled WGS sequence"/>
</dbReference>
<dbReference type="GO" id="GO:0006730">
    <property type="term" value="P:one-carbon metabolic process"/>
    <property type="evidence" value="ECO:0007669"/>
    <property type="project" value="UniProtKB-KW"/>
</dbReference>
<reference evidence="6 7" key="1">
    <citation type="submission" date="2018-05" db="EMBL/GenBank/DDBJ databases">
        <title>Kangiella spongicola genome sequence.</title>
        <authorList>
            <person name="Maclea K.S."/>
            <person name="Goen A.E."/>
            <person name="Kelley C."/>
            <person name="Underriner A."/>
            <person name="Silverwood T."/>
            <person name="Trachtenberg A.M."/>
        </authorList>
    </citation>
    <scope>NUCLEOTIDE SEQUENCE [LARGE SCALE GENOMIC DNA]</scope>
    <source>
        <strain evidence="6 7">ATCC BAA-2076</strain>
    </source>
</reference>
<dbReference type="PANTHER" id="PTHR23420">
    <property type="entry name" value="ADENOSYLHOMOCYSTEINASE"/>
    <property type="match status" value="1"/>
</dbReference>
<dbReference type="InterPro" id="IPR003148">
    <property type="entry name" value="RCK_N"/>
</dbReference>
<evidence type="ECO:0000313" key="6">
    <source>
        <dbReference type="EMBL" id="PXF63188.1"/>
    </source>
</evidence>
<dbReference type="Gene3D" id="3.40.50.720">
    <property type="entry name" value="NAD(P)-binding Rossmann-like Domain"/>
    <property type="match status" value="1"/>
</dbReference>
<comment type="caution">
    <text evidence="6">The sequence shown here is derived from an EMBL/GenBank/DDBJ whole genome shotgun (WGS) entry which is preliminary data.</text>
</comment>
<evidence type="ECO:0000256" key="4">
    <source>
        <dbReference type="ARBA" id="ARBA00023027"/>
    </source>
</evidence>
<dbReference type="InterPro" id="IPR000043">
    <property type="entry name" value="Adenosylhomocysteinase-like"/>
</dbReference>
<dbReference type="EMBL" id="QICH01000002">
    <property type="protein sequence ID" value="PXF63188.1"/>
    <property type="molecule type" value="Genomic_DNA"/>
</dbReference>
<keyword evidence="7" id="KW-1185">Reference proteome</keyword>
<dbReference type="GO" id="GO:0006813">
    <property type="term" value="P:potassium ion transport"/>
    <property type="evidence" value="ECO:0007669"/>
    <property type="project" value="InterPro"/>
</dbReference>
<organism evidence="6 7">
    <name type="scientific">Kangiella spongicola</name>
    <dbReference type="NCBI Taxonomy" id="796379"/>
    <lineage>
        <taxon>Bacteria</taxon>
        <taxon>Pseudomonadati</taxon>
        <taxon>Pseudomonadota</taxon>
        <taxon>Gammaproteobacteria</taxon>
        <taxon>Kangiellales</taxon>
        <taxon>Kangiellaceae</taxon>
        <taxon>Kangiella</taxon>
    </lineage>
</organism>
<dbReference type="SMART" id="SM00997">
    <property type="entry name" value="AdoHcyase_NAD"/>
    <property type="match status" value="1"/>
</dbReference>
<dbReference type="OrthoDB" id="9805103at2"/>
<feature type="domain" description="S-adenosyl-L-homocysteine hydrolase NAD binding" evidence="5">
    <location>
        <begin position="150"/>
        <end position="313"/>
    </location>
</feature>
<gene>
    <name evidence="6" type="ORF">DL796_07010</name>
</gene>
<keyword evidence="3" id="KW-0554">One-carbon metabolism</keyword>
<keyword evidence="4" id="KW-0520">NAD</keyword>
<evidence type="ECO:0000256" key="2">
    <source>
        <dbReference type="ARBA" id="ARBA00007122"/>
    </source>
</evidence>
<evidence type="ECO:0000256" key="3">
    <source>
        <dbReference type="ARBA" id="ARBA00022563"/>
    </source>
</evidence>